<comment type="catalytic activity">
    <reaction evidence="8">
        <text>apo-[ACP] + CoA = holo-[ACP] + adenosine 3',5'-bisphosphate + H(+)</text>
        <dbReference type="Rhea" id="RHEA:12068"/>
        <dbReference type="Rhea" id="RHEA-COMP:9685"/>
        <dbReference type="Rhea" id="RHEA-COMP:9690"/>
        <dbReference type="ChEBI" id="CHEBI:15378"/>
        <dbReference type="ChEBI" id="CHEBI:29999"/>
        <dbReference type="ChEBI" id="CHEBI:57287"/>
        <dbReference type="ChEBI" id="CHEBI:58343"/>
        <dbReference type="ChEBI" id="CHEBI:64479"/>
        <dbReference type="EC" id="2.7.8.7"/>
    </reaction>
</comment>
<protein>
    <recommendedName>
        <fullName evidence="8">Holo-[acyl-carrier-protein] synthase</fullName>
        <shortName evidence="8">Holo-ACP synthase</shortName>
        <ecNumber evidence="8">2.7.8.7</ecNumber>
    </recommendedName>
    <alternativeName>
        <fullName evidence="8">4'-phosphopantetheinyl transferase AcpS</fullName>
    </alternativeName>
</protein>
<dbReference type="Gene3D" id="3.90.470.20">
    <property type="entry name" value="4'-phosphopantetheinyl transferase domain"/>
    <property type="match status" value="1"/>
</dbReference>
<evidence type="ECO:0000313" key="10">
    <source>
        <dbReference type="EMBL" id="MDY5154788.1"/>
    </source>
</evidence>
<evidence type="ECO:0000256" key="7">
    <source>
        <dbReference type="ARBA" id="ARBA00023160"/>
    </source>
</evidence>
<name>A0AAW9HLL6_9ACTO</name>
<dbReference type="SUPFAM" id="SSF56214">
    <property type="entry name" value="4'-phosphopantetheinyl transferase"/>
    <property type="match status" value="1"/>
</dbReference>
<evidence type="ECO:0000259" key="9">
    <source>
        <dbReference type="Pfam" id="PF01648"/>
    </source>
</evidence>
<evidence type="ECO:0000256" key="6">
    <source>
        <dbReference type="ARBA" id="ARBA00023098"/>
    </source>
</evidence>
<comment type="similarity">
    <text evidence="8">Belongs to the P-Pant transferase superfamily. AcpS family.</text>
</comment>
<evidence type="ECO:0000256" key="5">
    <source>
        <dbReference type="ARBA" id="ARBA00022842"/>
    </source>
</evidence>
<keyword evidence="6 8" id="KW-0443">Lipid metabolism</keyword>
<evidence type="ECO:0000256" key="4">
    <source>
        <dbReference type="ARBA" id="ARBA00022832"/>
    </source>
</evidence>
<dbReference type="NCBIfam" id="TIGR00556">
    <property type="entry name" value="pantethn_trn"/>
    <property type="match status" value="1"/>
</dbReference>
<evidence type="ECO:0000256" key="1">
    <source>
        <dbReference type="ARBA" id="ARBA00022516"/>
    </source>
</evidence>
<dbReference type="GO" id="GO:0005737">
    <property type="term" value="C:cytoplasm"/>
    <property type="evidence" value="ECO:0007669"/>
    <property type="project" value="UniProtKB-SubCell"/>
</dbReference>
<keyword evidence="2 8" id="KW-0808">Transferase</keyword>
<feature type="binding site" evidence="8">
    <location>
        <position position="84"/>
    </location>
    <ligand>
        <name>Mg(2+)</name>
        <dbReference type="ChEBI" id="CHEBI:18420"/>
    </ligand>
</feature>
<evidence type="ECO:0000256" key="8">
    <source>
        <dbReference type="HAMAP-Rule" id="MF_00101"/>
    </source>
</evidence>
<dbReference type="HAMAP" id="MF_00101">
    <property type="entry name" value="AcpS"/>
    <property type="match status" value="1"/>
</dbReference>
<proteinExistence type="inferred from homology"/>
<dbReference type="Proteomes" id="UP001281731">
    <property type="component" value="Unassembled WGS sequence"/>
</dbReference>
<keyword evidence="5 8" id="KW-0460">Magnesium</keyword>
<organism evidence="10 11">
    <name type="scientific">Actinotignum urinale</name>
    <dbReference type="NCBI Taxonomy" id="190146"/>
    <lineage>
        <taxon>Bacteria</taxon>
        <taxon>Bacillati</taxon>
        <taxon>Actinomycetota</taxon>
        <taxon>Actinomycetes</taxon>
        <taxon>Actinomycetales</taxon>
        <taxon>Actinomycetaceae</taxon>
        <taxon>Actinotignum</taxon>
    </lineage>
</organism>
<feature type="binding site" evidence="8">
    <location>
        <position position="8"/>
    </location>
    <ligand>
        <name>Mg(2+)</name>
        <dbReference type="ChEBI" id="CHEBI:18420"/>
    </ligand>
</feature>
<reference evidence="10" key="1">
    <citation type="submission" date="2023-10" db="EMBL/GenBank/DDBJ databases">
        <title>Whole Genome based description of the genera Actinobaculum and Actinotignum reveals a complex phylogenetic relationship within the species included in the genus Actinotignum.</title>
        <authorList>
            <person name="Jensen C.S."/>
            <person name="Dargis R."/>
            <person name="Kemp M."/>
            <person name="Christensen J.J."/>
        </authorList>
    </citation>
    <scope>NUCLEOTIDE SEQUENCE</scope>
    <source>
        <strain evidence="10">SLA_B511</strain>
    </source>
</reference>
<dbReference type="GO" id="GO:0000287">
    <property type="term" value="F:magnesium ion binding"/>
    <property type="evidence" value="ECO:0007669"/>
    <property type="project" value="UniProtKB-UniRule"/>
</dbReference>
<keyword evidence="8" id="KW-0963">Cytoplasm</keyword>
<dbReference type="EC" id="2.7.8.7" evidence="8"/>
<dbReference type="InterPro" id="IPR037143">
    <property type="entry name" value="4-PPantetheinyl_Trfase_dom_sf"/>
</dbReference>
<dbReference type="RefSeq" id="WP_320756427.1">
    <property type="nucleotide sequence ID" value="NZ_JAWNGC010000003.1"/>
</dbReference>
<accession>A0AAW9HLL6</accession>
<keyword evidence="1 8" id="KW-0444">Lipid biosynthesis</keyword>
<keyword evidence="3 8" id="KW-0479">Metal-binding</keyword>
<dbReference type="GO" id="GO:0006633">
    <property type="term" value="P:fatty acid biosynthetic process"/>
    <property type="evidence" value="ECO:0007669"/>
    <property type="project" value="UniProtKB-UniRule"/>
</dbReference>
<sequence>MIAGVGIDVVDIKAFSQQLETPGSVFAKKVFTAREMRYARRRAERITPVEASAEFASTGSEYDEGFATTLDLAQHLAARWAAKEAFIKAWSGALYGSEPPLPEGHWESIEVTNDRWGRPAIILGAPVAGHVHKTIGNINTHVSLSHDGNVATAVVIIEYQKGNERRPLLQ</sequence>
<keyword evidence="7 8" id="KW-0275">Fatty acid biosynthesis</keyword>
<evidence type="ECO:0000313" key="11">
    <source>
        <dbReference type="Proteomes" id="UP001281731"/>
    </source>
</evidence>
<dbReference type="InterPro" id="IPR004568">
    <property type="entry name" value="Ppantetheine-prot_Trfase_dom"/>
</dbReference>
<comment type="caution">
    <text evidence="10">The sequence shown here is derived from an EMBL/GenBank/DDBJ whole genome shotgun (WGS) entry which is preliminary data.</text>
</comment>
<dbReference type="AlphaFoldDB" id="A0AAW9HLL6"/>
<feature type="domain" description="4'-phosphopantetheinyl transferase" evidence="9">
    <location>
        <begin position="4"/>
        <end position="135"/>
    </location>
</feature>
<gene>
    <name evidence="8" type="primary">acpS</name>
    <name evidence="10" type="ORF">R6G80_03490</name>
</gene>
<comment type="subcellular location">
    <subcellularLocation>
        <location evidence="8">Cytoplasm</location>
    </subcellularLocation>
</comment>
<dbReference type="Pfam" id="PF01648">
    <property type="entry name" value="ACPS"/>
    <property type="match status" value="1"/>
</dbReference>
<evidence type="ECO:0000256" key="2">
    <source>
        <dbReference type="ARBA" id="ARBA00022679"/>
    </source>
</evidence>
<evidence type="ECO:0000256" key="3">
    <source>
        <dbReference type="ARBA" id="ARBA00022723"/>
    </source>
</evidence>
<keyword evidence="4 8" id="KW-0276">Fatty acid metabolism</keyword>
<comment type="cofactor">
    <cofactor evidence="8">
        <name>Mg(2+)</name>
        <dbReference type="ChEBI" id="CHEBI:18420"/>
    </cofactor>
</comment>
<dbReference type="GO" id="GO:0008897">
    <property type="term" value="F:holo-[acyl-carrier-protein] synthase activity"/>
    <property type="evidence" value="ECO:0007669"/>
    <property type="project" value="UniProtKB-UniRule"/>
</dbReference>
<comment type="function">
    <text evidence="8">Transfers the 4'-phosphopantetheine moiety from coenzyme A to a Ser of acyl-carrier-protein.</text>
</comment>
<dbReference type="InterPro" id="IPR002582">
    <property type="entry name" value="ACPS"/>
</dbReference>
<dbReference type="InterPro" id="IPR008278">
    <property type="entry name" value="4-PPantetheinyl_Trfase_dom"/>
</dbReference>
<dbReference type="EMBL" id="JAWNGC010000003">
    <property type="protein sequence ID" value="MDY5154788.1"/>
    <property type="molecule type" value="Genomic_DNA"/>
</dbReference>